<dbReference type="AlphaFoldDB" id="A0AAQ1PAA7"/>
<evidence type="ECO:0000313" key="1">
    <source>
        <dbReference type="EMBL" id="SPO61591.1"/>
    </source>
</evidence>
<comment type="caution">
    <text evidence="1">The sequence shown here is derived from an EMBL/GenBank/DDBJ whole genome shotgun (WGS) entry which is preliminary data.</text>
</comment>
<gene>
    <name evidence="1" type="ORF">JV551A3_V1_1500068</name>
</gene>
<dbReference type="Proteomes" id="UP000294335">
    <property type="component" value="Unassembled WGS sequence"/>
</dbReference>
<name>A0AAQ1PAA7_9PSED</name>
<reference evidence="1 2" key="1">
    <citation type="submission" date="2018-02" db="EMBL/GenBank/DDBJ databases">
        <authorList>
            <person name="Dubost A."/>
        </authorList>
    </citation>
    <scope>NUCLEOTIDE SEQUENCE [LARGE SCALE GENOMIC DNA]</scope>
    <source>
        <strain evidence="2">JV551A3</strain>
    </source>
</reference>
<evidence type="ECO:0000313" key="2">
    <source>
        <dbReference type="Proteomes" id="UP000294335"/>
    </source>
</evidence>
<sequence>MGVSVGHDAGASAGAMFLAANVADLAQAQAVLVGEQAAGQAVGAFLLDLQVAQLAHEMVSLGDFQGDTGKALDQRVERFGRQHVGKLGALAVLGNVLGPAAIGAGQLVGVVDADAVDQGLQRVGQLADIDAAQVWQLHMALLRDGWAVLHDHQRRYVEGVTGFSVTAEACR</sequence>
<dbReference type="EMBL" id="OPYN01000150">
    <property type="protein sequence ID" value="SPO61591.1"/>
    <property type="molecule type" value="Genomic_DNA"/>
</dbReference>
<proteinExistence type="predicted"/>
<organism evidence="1 2">
    <name type="scientific">Pseudomonas inefficax</name>
    <dbReference type="NCBI Taxonomy" id="2078786"/>
    <lineage>
        <taxon>Bacteria</taxon>
        <taxon>Pseudomonadati</taxon>
        <taxon>Pseudomonadota</taxon>
        <taxon>Gammaproteobacteria</taxon>
        <taxon>Pseudomonadales</taxon>
        <taxon>Pseudomonadaceae</taxon>
        <taxon>Pseudomonas</taxon>
    </lineage>
</organism>
<protein>
    <submittedName>
        <fullName evidence="1">Uncharacterized protein</fullName>
    </submittedName>
</protein>
<keyword evidence="2" id="KW-1185">Reference proteome</keyword>
<accession>A0AAQ1PAA7</accession>